<keyword evidence="3" id="KW-0332">GMP biosynthesis</keyword>
<evidence type="ECO:0000256" key="5">
    <source>
        <dbReference type="ARBA" id="ARBA00022840"/>
    </source>
</evidence>
<dbReference type="WBParaSite" id="TCNE_0000338201-mRNA-1">
    <property type="protein sequence ID" value="TCNE_0000338201-mRNA-1"/>
    <property type="gene ID" value="TCNE_0000338201"/>
</dbReference>
<reference evidence="7 8" key="2">
    <citation type="submission" date="2018-11" db="EMBL/GenBank/DDBJ databases">
        <authorList>
            <consortium name="Pathogen Informatics"/>
        </authorList>
    </citation>
    <scope>NUCLEOTIDE SEQUENCE [LARGE SCALE GENOMIC DNA]</scope>
</reference>
<reference evidence="9" key="1">
    <citation type="submission" date="2016-06" db="UniProtKB">
        <authorList>
            <consortium name="WormBaseParasite"/>
        </authorList>
    </citation>
    <scope>IDENTIFICATION</scope>
</reference>
<dbReference type="Pfam" id="PF00117">
    <property type="entry name" value="GATase"/>
    <property type="match status" value="1"/>
</dbReference>
<dbReference type="GO" id="GO:0005829">
    <property type="term" value="C:cytosol"/>
    <property type="evidence" value="ECO:0007669"/>
    <property type="project" value="TreeGrafter"/>
</dbReference>
<evidence type="ECO:0000259" key="6">
    <source>
        <dbReference type="Pfam" id="PF00117"/>
    </source>
</evidence>
<dbReference type="Gene3D" id="3.40.50.880">
    <property type="match status" value="1"/>
</dbReference>
<evidence type="ECO:0000313" key="9">
    <source>
        <dbReference type="WBParaSite" id="TCNE_0000338201-mRNA-1"/>
    </source>
</evidence>
<evidence type="ECO:0000313" key="8">
    <source>
        <dbReference type="Proteomes" id="UP000050794"/>
    </source>
</evidence>
<keyword evidence="8" id="KW-1185">Reference proteome</keyword>
<keyword evidence="2" id="KW-0547">Nucleotide-binding</keyword>
<dbReference type="AlphaFoldDB" id="A0A183U4G2"/>
<proteinExistence type="predicted"/>
<accession>A0A183U4G2</accession>
<gene>
    <name evidence="7" type="ORF">TCNE_LOCUS3383</name>
</gene>
<dbReference type="EMBL" id="UYWY01004262">
    <property type="protein sequence ID" value="VDM29100.1"/>
    <property type="molecule type" value="Genomic_DNA"/>
</dbReference>
<dbReference type="PANTHER" id="PTHR11922:SF2">
    <property type="entry name" value="GMP SYNTHASE [GLUTAMINE-HYDROLYZING]"/>
    <property type="match status" value="1"/>
</dbReference>
<evidence type="ECO:0000256" key="2">
    <source>
        <dbReference type="ARBA" id="ARBA00022741"/>
    </source>
</evidence>
<dbReference type="InterPro" id="IPR029062">
    <property type="entry name" value="Class_I_gatase-like"/>
</dbReference>
<feature type="domain" description="Glutamine amidotransferase" evidence="6">
    <location>
        <begin position="3"/>
        <end position="62"/>
    </location>
</feature>
<evidence type="ECO:0000256" key="3">
    <source>
        <dbReference type="ARBA" id="ARBA00022749"/>
    </source>
</evidence>
<dbReference type="GO" id="GO:0005524">
    <property type="term" value="F:ATP binding"/>
    <property type="evidence" value="ECO:0007669"/>
    <property type="project" value="UniProtKB-KW"/>
</dbReference>
<dbReference type="GO" id="GO:0003921">
    <property type="term" value="F:GMP synthase activity"/>
    <property type="evidence" value="ECO:0007669"/>
    <property type="project" value="TreeGrafter"/>
</dbReference>
<name>A0A183U4G2_TOXCA</name>
<protein>
    <submittedName>
        <fullName evidence="9">Glutamine amidotransferase type-1 domain-containing protein</fullName>
    </submittedName>
</protein>
<evidence type="ECO:0000256" key="4">
    <source>
        <dbReference type="ARBA" id="ARBA00022755"/>
    </source>
</evidence>
<sequence length="143" mass="15807">MSEMLPLNTKASDLLAKGYFKAIVVSGGPNSVYSPSAPQFDPAIFTCGLPVLGICYGFQSFAFWCLVEIKTAVFSLHPSLHSRLSYRVCRSRIVVNRNILFGRLEAVVFYCLSTPEEGFYLGGLALEDIERILDLANEMGRSD</sequence>
<evidence type="ECO:0000256" key="1">
    <source>
        <dbReference type="ARBA" id="ARBA00022598"/>
    </source>
</evidence>
<keyword evidence="1" id="KW-0436">Ligase</keyword>
<dbReference type="InterPro" id="IPR017926">
    <property type="entry name" value="GATASE"/>
</dbReference>
<dbReference type="PANTHER" id="PTHR11922">
    <property type="entry name" value="GMP SYNTHASE-RELATED"/>
    <property type="match status" value="1"/>
</dbReference>
<evidence type="ECO:0000313" key="7">
    <source>
        <dbReference type="EMBL" id="VDM29100.1"/>
    </source>
</evidence>
<keyword evidence="4" id="KW-0658">Purine biosynthesis</keyword>
<dbReference type="SUPFAM" id="SSF52317">
    <property type="entry name" value="Class I glutamine amidotransferase-like"/>
    <property type="match status" value="1"/>
</dbReference>
<dbReference type="Proteomes" id="UP000050794">
    <property type="component" value="Unassembled WGS sequence"/>
</dbReference>
<keyword evidence="5" id="KW-0067">ATP-binding</keyword>
<organism evidence="8 9">
    <name type="scientific">Toxocara canis</name>
    <name type="common">Canine roundworm</name>
    <dbReference type="NCBI Taxonomy" id="6265"/>
    <lineage>
        <taxon>Eukaryota</taxon>
        <taxon>Metazoa</taxon>
        <taxon>Ecdysozoa</taxon>
        <taxon>Nematoda</taxon>
        <taxon>Chromadorea</taxon>
        <taxon>Rhabditida</taxon>
        <taxon>Spirurina</taxon>
        <taxon>Ascaridomorpha</taxon>
        <taxon>Ascaridoidea</taxon>
        <taxon>Toxocaridae</taxon>
        <taxon>Toxocara</taxon>
    </lineage>
</organism>